<dbReference type="Proteomes" id="UP001362999">
    <property type="component" value="Unassembled WGS sequence"/>
</dbReference>
<reference evidence="2 3" key="1">
    <citation type="journal article" date="2024" name="J Genomics">
        <title>Draft genome sequencing and assembly of Favolaschia claudopus CIRM-BRFM 2984 isolated from oak limbs.</title>
        <authorList>
            <person name="Navarro D."/>
            <person name="Drula E."/>
            <person name="Chaduli D."/>
            <person name="Cazenave R."/>
            <person name="Ahrendt S."/>
            <person name="Wang J."/>
            <person name="Lipzen A."/>
            <person name="Daum C."/>
            <person name="Barry K."/>
            <person name="Grigoriev I.V."/>
            <person name="Favel A."/>
            <person name="Rosso M.N."/>
            <person name="Martin F."/>
        </authorList>
    </citation>
    <scope>NUCLEOTIDE SEQUENCE [LARGE SCALE GENOMIC DNA]</scope>
    <source>
        <strain evidence="2 3">CIRM-BRFM 2984</strain>
    </source>
</reference>
<evidence type="ECO:0000313" key="3">
    <source>
        <dbReference type="Proteomes" id="UP001362999"/>
    </source>
</evidence>
<feature type="region of interest" description="Disordered" evidence="1">
    <location>
        <begin position="158"/>
        <end position="179"/>
    </location>
</feature>
<evidence type="ECO:0000313" key="2">
    <source>
        <dbReference type="EMBL" id="KAK7044866.1"/>
    </source>
</evidence>
<feature type="region of interest" description="Disordered" evidence="1">
    <location>
        <begin position="1"/>
        <end position="33"/>
    </location>
</feature>
<comment type="caution">
    <text evidence="2">The sequence shown here is derived from an EMBL/GenBank/DDBJ whole genome shotgun (WGS) entry which is preliminary data.</text>
</comment>
<sequence length="227" mass="25342">MPLPSPSHRDDTIYHIPIEDGDHPPSHYDHNDNDSKVQIIQIPLRSDTIHTNADRLIALFDSELSKTRASISASATETARLRAELADARRRETHLLSALEAAHAENGASRAQLGIAREESKRLLRVLGALGVTCTVKGEVLGYSKEWFGLVEALKEDEAGDDEAEAEEDGMEVDGPAEAKASSLDPLRILTRVRLLLESRQRKWRRWKAKYADLKERGPAKKPRITQ</sequence>
<keyword evidence="3" id="KW-1185">Reference proteome</keyword>
<proteinExistence type="predicted"/>
<accession>A0AAW0D2F7</accession>
<dbReference type="AlphaFoldDB" id="A0AAW0D2F7"/>
<evidence type="ECO:0000256" key="1">
    <source>
        <dbReference type="SAM" id="MobiDB-lite"/>
    </source>
</evidence>
<name>A0AAW0D2F7_9AGAR</name>
<dbReference type="EMBL" id="JAWWNJ010000011">
    <property type="protein sequence ID" value="KAK7044866.1"/>
    <property type="molecule type" value="Genomic_DNA"/>
</dbReference>
<organism evidence="2 3">
    <name type="scientific">Favolaschia claudopus</name>
    <dbReference type="NCBI Taxonomy" id="2862362"/>
    <lineage>
        <taxon>Eukaryota</taxon>
        <taxon>Fungi</taxon>
        <taxon>Dikarya</taxon>
        <taxon>Basidiomycota</taxon>
        <taxon>Agaricomycotina</taxon>
        <taxon>Agaricomycetes</taxon>
        <taxon>Agaricomycetidae</taxon>
        <taxon>Agaricales</taxon>
        <taxon>Marasmiineae</taxon>
        <taxon>Mycenaceae</taxon>
        <taxon>Favolaschia</taxon>
    </lineage>
</organism>
<feature type="compositionally biased region" description="Acidic residues" evidence="1">
    <location>
        <begin position="158"/>
        <end position="172"/>
    </location>
</feature>
<feature type="compositionally biased region" description="Basic and acidic residues" evidence="1">
    <location>
        <begin position="7"/>
        <end position="33"/>
    </location>
</feature>
<protein>
    <submittedName>
        <fullName evidence="2">Uncharacterized protein</fullName>
    </submittedName>
</protein>
<gene>
    <name evidence="2" type="ORF">R3P38DRAFT_2766428</name>
</gene>